<dbReference type="PANTHER" id="PTHR43509:SF1">
    <property type="entry name" value="SULFATE ADENYLYLTRANSFERASE"/>
    <property type="match status" value="1"/>
</dbReference>
<dbReference type="STRING" id="237679.SAMN04488072_106132"/>
<dbReference type="Proteomes" id="UP000198642">
    <property type="component" value="Unassembled WGS sequence"/>
</dbReference>
<dbReference type="SUPFAM" id="SSF52374">
    <property type="entry name" value="Nucleotidylyl transferase"/>
    <property type="match status" value="1"/>
</dbReference>
<evidence type="ECO:0000259" key="1">
    <source>
        <dbReference type="Pfam" id="PF01747"/>
    </source>
</evidence>
<dbReference type="PANTHER" id="PTHR43509">
    <property type="match status" value="1"/>
</dbReference>
<reference evidence="2 3" key="1">
    <citation type="submission" date="2016-10" db="EMBL/GenBank/DDBJ databases">
        <authorList>
            <person name="de Groot N.N."/>
        </authorList>
    </citation>
    <scope>NUCLEOTIDE SEQUENCE [LARGE SCALE GENOMIC DNA]</scope>
    <source>
        <strain evidence="2 3">CGMCC 1.3702</strain>
    </source>
</reference>
<dbReference type="InterPro" id="IPR024951">
    <property type="entry name" value="Sulfurylase_cat_dom"/>
</dbReference>
<dbReference type="Pfam" id="PF01747">
    <property type="entry name" value="ATP-sulfurylase"/>
    <property type="match status" value="1"/>
</dbReference>
<evidence type="ECO:0000313" key="2">
    <source>
        <dbReference type="EMBL" id="SFB06091.1"/>
    </source>
</evidence>
<accession>A0A1I0XYJ1</accession>
<proteinExistence type="predicted"/>
<dbReference type="GO" id="GO:0004781">
    <property type="term" value="F:sulfate adenylyltransferase (ATP) activity"/>
    <property type="evidence" value="ECO:0007669"/>
    <property type="project" value="InterPro"/>
</dbReference>
<dbReference type="InterPro" id="IPR014729">
    <property type="entry name" value="Rossmann-like_a/b/a_fold"/>
</dbReference>
<name>A0A1I0XYJ1_9BACI</name>
<feature type="domain" description="Sulphate adenylyltransferase catalytic" evidence="1">
    <location>
        <begin position="4"/>
        <end position="76"/>
    </location>
</feature>
<sequence>MPLIAQYEEELGIQIFKFEYAFYCKVCENMASAKTCPHDKGNHVHLSGTKVRELLRNGKRPPKEFSRPEVADVLIKGMREN</sequence>
<dbReference type="EMBL" id="FOJW01000006">
    <property type="protein sequence ID" value="SFB06091.1"/>
    <property type="molecule type" value="Genomic_DNA"/>
</dbReference>
<gene>
    <name evidence="2" type="ORF">SAMN04488072_106132</name>
</gene>
<organism evidence="2 3">
    <name type="scientific">Lentibacillus halodurans</name>
    <dbReference type="NCBI Taxonomy" id="237679"/>
    <lineage>
        <taxon>Bacteria</taxon>
        <taxon>Bacillati</taxon>
        <taxon>Bacillota</taxon>
        <taxon>Bacilli</taxon>
        <taxon>Bacillales</taxon>
        <taxon>Bacillaceae</taxon>
        <taxon>Lentibacillus</taxon>
    </lineage>
</organism>
<dbReference type="AlphaFoldDB" id="A0A1I0XYJ1"/>
<keyword evidence="3" id="KW-1185">Reference proteome</keyword>
<protein>
    <submittedName>
        <fullName evidence="2">ATP-sulfurylase</fullName>
    </submittedName>
</protein>
<evidence type="ECO:0000313" key="3">
    <source>
        <dbReference type="Proteomes" id="UP000198642"/>
    </source>
</evidence>
<dbReference type="Gene3D" id="3.40.50.620">
    <property type="entry name" value="HUPs"/>
    <property type="match status" value="1"/>
</dbReference>